<dbReference type="Proteomes" id="UP000190135">
    <property type="component" value="Unassembled WGS sequence"/>
</dbReference>
<dbReference type="Gene3D" id="2.60.120.260">
    <property type="entry name" value="Galactose-binding domain-like"/>
    <property type="match status" value="1"/>
</dbReference>
<dbReference type="PANTHER" id="PTHR42715">
    <property type="entry name" value="BETA-GLUCOSIDASE"/>
    <property type="match status" value="1"/>
</dbReference>
<dbReference type="Gene3D" id="3.40.50.1700">
    <property type="entry name" value="Glycoside hydrolase family 3 C-terminal domain"/>
    <property type="match status" value="1"/>
</dbReference>
<reference evidence="4 5" key="1">
    <citation type="submission" date="2017-02" db="EMBL/GenBank/DDBJ databases">
        <authorList>
            <person name="Peterson S.W."/>
        </authorList>
    </citation>
    <scope>NUCLEOTIDE SEQUENCE [LARGE SCALE GENOMIC DNA]</scope>
    <source>
        <strain evidence="4 5">USBA 369</strain>
    </source>
</reference>
<dbReference type="InterPro" id="IPR017853">
    <property type="entry name" value="GH"/>
</dbReference>
<dbReference type="Pfam" id="PF14310">
    <property type="entry name" value="Fn3-like"/>
    <property type="match status" value="1"/>
</dbReference>
<evidence type="ECO:0000256" key="2">
    <source>
        <dbReference type="ARBA" id="ARBA00022801"/>
    </source>
</evidence>
<dbReference type="InterPro" id="IPR036962">
    <property type="entry name" value="Glyco_hydro_3_N_sf"/>
</dbReference>
<dbReference type="InterPro" id="IPR001764">
    <property type="entry name" value="Glyco_hydro_3_N"/>
</dbReference>
<evidence type="ECO:0000313" key="5">
    <source>
        <dbReference type="Proteomes" id="UP000190135"/>
    </source>
</evidence>
<dbReference type="InterPro" id="IPR013783">
    <property type="entry name" value="Ig-like_fold"/>
</dbReference>
<dbReference type="InterPro" id="IPR050288">
    <property type="entry name" value="Cellulose_deg_GH3"/>
</dbReference>
<comment type="similarity">
    <text evidence="1">Belongs to the glycosyl hydrolase 3 family.</text>
</comment>
<dbReference type="EMBL" id="FUXL01000002">
    <property type="protein sequence ID" value="SJZ68658.1"/>
    <property type="molecule type" value="Genomic_DNA"/>
</dbReference>
<evidence type="ECO:0000259" key="3">
    <source>
        <dbReference type="SMART" id="SM01217"/>
    </source>
</evidence>
<dbReference type="RefSeq" id="WP_078706901.1">
    <property type="nucleotide sequence ID" value="NZ_FUXL01000002.1"/>
</dbReference>
<dbReference type="OrthoDB" id="9781691at2"/>
<dbReference type="InterPro" id="IPR002772">
    <property type="entry name" value="Glyco_hydro_3_C"/>
</dbReference>
<keyword evidence="5" id="KW-1185">Reference proteome</keyword>
<dbReference type="AlphaFoldDB" id="A0A1T4MPK4"/>
<dbReference type="Gene3D" id="2.60.40.10">
    <property type="entry name" value="Immunoglobulins"/>
    <property type="match status" value="1"/>
</dbReference>
<feature type="domain" description="Fibronectin type III-like" evidence="3">
    <location>
        <begin position="762"/>
        <end position="830"/>
    </location>
</feature>
<dbReference type="InterPro" id="IPR036881">
    <property type="entry name" value="Glyco_hydro_3_C_sf"/>
</dbReference>
<organism evidence="4 5">
    <name type="scientific">Consotaella salsifontis</name>
    <dbReference type="NCBI Taxonomy" id="1365950"/>
    <lineage>
        <taxon>Bacteria</taxon>
        <taxon>Pseudomonadati</taxon>
        <taxon>Pseudomonadota</taxon>
        <taxon>Alphaproteobacteria</taxon>
        <taxon>Hyphomicrobiales</taxon>
        <taxon>Aurantimonadaceae</taxon>
        <taxon>Consotaella</taxon>
    </lineage>
</organism>
<gene>
    <name evidence="4" type="ORF">SAMN05428963_102213</name>
</gene>
<dbReference type="PANTHER" id="PTHR42715:SF10">
    <property type="entry name" value="BETA-GLUCOSIDASE"/>
    <property type="match status" value="1"/>
</dbReference>
<proteinExistence type="inferred from homology"/>
<dbReference type="GO" id="GO:0005975">
    <property type="term" value="P:carbohydrate metabolic process"/>
    <property type="evidence" value="ECO:0007669"/>
    <property type="project" value="InterPro"/>
</dbReference>
<dbReference type="SUPFAM" id="SSF51445">
    <property type="entry name" value="(Trans)glycosidases"/>
    <property type="match status" value="1"/>
</dbReference>
<accession>A0A1T4MPK4</accession>
<dbReference type="Pfam" id="PF01915">
    <property type="entry name" value="Glyco_hydro_3_C"/>
    <property type="match status" value="1"/>
</dbReference>
<sequence length="839" mass="89085">MSRLKQGPIAHSHGLGTADEADLRRKIAGLTLEEKVRLLAGADNWSMPSEPKIGLRAVIFSDGPNGVRGFAWGHEENLSALLPAVSSLAATWDEDLLVAVGRMLAAEARRKGVDVLLGPGVNLQRSPLGGRNFEYFSEDPLLTARLAVAYVAGLQGEGVGACVKHFVCNETETGRMCYDVSVDERTLREAYLLPFEMTVKAGAASVMAAYNGLSGQTMTVNGRLNDGVLKGEWGFDGALISDWTATRNKLGAVLGGLDLAMPGPDLDYRRVIAVSVESGEVPQEVVDDHLLRVLRLAARVGGFSRAPATGPERPPREMAPLLRELAARCMTLLKNEPVAGQPLLPLGSPPASIALIGPMTNRPTLQGGGSASLTPPMTISPAEGLRAALGDSTRIELVEGVTAHRLLPDLPLDATQDPETGEPGLRVNFYAADGSLLESEHRRTSRLLWAGHSAGALPAGTSRIEVRGRLTADESGEHQLAVAGCGMVVLRLRDQDEHSIDLDGDSESNFEYVVKPHQAVVSFSAKAGDTIDIVASRVVETRELDIFVPLGFGYRGPGAVEDERIRQAAEAARQADVAIVVVGNTDQEETEAFDRPSLDLPGRQDELVEAVLAANPNTIIVVNAASPVIMPWAERASAILWSGLGGQEYGAALADVLLGRSEPSGRLAASLPRRVEDVPVLETLPVAGRHVYAEGLKLGYRGYVAAGKAPLFAFGHGLGYGDWEYADAAAERHDGADPADLDAIGAVVSVSLTNRASRSSREVVQIYADAPQGDKEAAPIALVGFAVVTAGPGETVRVDLPIRARLLARYGASGWEMPTGPRRLQVSRSAQDHRLTLDL</sequence>
<dbReference type="GO" id="GO:0004553">
    <property type="term" value="F:hydrolase activity, hydrolyzing O-glycosyl compounds"/>
    <property type="evidence" value="ECO:0007669"/>
    <property type="project" value="InterPro"/>
</dbReference>
<keyword evidence="2" id="KW-0378">Hydrolase</keyword>
<dbReference type="Gene3D" id="3.20.20.300">
    <property type="entry name" value="Glycoside hydrolase, family 3, N-terminal domain"/>
    <property type="match status" value="1"/>
</dbReference>
<dbReference type="PRINTS" id="PR00133">
    <property type="entry name" value="GLHYDRLASE3"/>
</dbReference>
<dbReference type="SMART" id="SM01217">
    <property type="entry name" value="Fn3_like"/>
    <property type="match status" value="1"/>
</dbReference>
<dbReference type="InterPro" id="IPR026891">
    <property type="entry name" value="Fn3-like"/>
</dbReference>
<protein>
    <submittedName>
        <fullName evidence="4">Beta-glucosidase</fullName>
    </submittedName>
</protein>
<name>A0A1T4MPK4_9HYPH</name>
<dbReference type="SUPFAM" id="SSF52279">
    <property type="entry name" value="Beta-D-glucan exohydrolase, C-terminal domain"/>
    <property type="match status" value="1"/>
</dbReference>
<dbReference type="STRING" id="1365950.SAMN05428963_102213"/>
<evidence type="ECO:0000313" key="4">
    <source>
        <dbReference type="EMBL" id="SJZ68658.1"/>
    </source>
</evidence>
<dbReference type="Pfam" id="PF00933">
    <property type="entry name" value="Glyco_hydro_3"/>
    <property type="match status" value="1"/>
</dbReference>
<evidence type="ECO:0000256" key="1">
    <source>
        <dbReference type="ARBA" id="ARBA00005336"/>
    </source>
</evidence>